<proteinExistence type="predicted"/>
<dbReference type="SUPFAM" id="SSF53448">
    <property type="entry name" value="Nucleotide-diphospho-sugar transferases"/>
    <property type="match status" value="1"/>
</dbReference>
<protein>
    <submittedName>
        <fullName evidence="2">Unannotated protein</fullName>
    </submittedName>
</protein>
<dbReference type="PANTHER" id="PTHR43685:SF2">
    <property type="entry name" value="GLYCOSYLTRANSFERASE 2-LIKE DOMAIN-CONTAINING PROTEIN"/>
    <property type="match status" value="1"/>
</dbReference>
<dbReference type="InterPro" id="IPR001173">
    <property type="entry name" value="Glyco_trans_2-like"/>
</dbReference>
<dbReference type="Pfam" id="PF00535">
    <property type="entry name" value="Glycos_transf_2"/>
    <property type="match status" value="1"/>
</dbReference>
<gene>
    <name evidence="2" type="ORF">UFOPK3376_03096</name>
</gene>
<evidence type="ECO:0000313" key="2">
    <source>
        <dbReference type="EMBL" id="CAB4894896.1"/>
    </source>
</evidence>
<dbReference type="CDD" id="cd00761">
    <property type="entry name" value="Glyco_tranf_GTA_type"/>
    <property type="match status" value="1"/>
</dbReference>
<evidence type="ECO:0000259" key="1">
    <source>
        <dbReference type="Pfam" id="PF00535"/>
    </source>
</evidence>
<dbReference type="AlphaFoldDB" id="A0A6J7FHG3"/>
<dbReference type="InterPro" id="IPR050834">
    <property type="entry name" value="Glycosyltransf_2"/>
</dbReference>
<organism evidence="2">
    <name type="scientific">freshwater metagenome</name>
    <dbReference type="NCBI Taxonomy" id="449393"/>
    <lineage>
        <taxon>unclassified sequences</taxon>
        <taxon>metagenomes</taxon>
        <taxon>ecological metagenomes</taxon>
    </lineage>
</organism>
<feature type="domain" description="Glycosyltransferase 2-like" evidence="1">
    <location>
        <begin position="6"/>
        <end position="124"/>
    </location>
</feature>
<dbReference type="InterPro" id="IPR029044">
    <property type="entry name" value="Nucleotide-diphossugar_trans"/>
</dbReference>
<sequence length="538" mass="58588">MNPDLSLVMNAHNEAGYILRTLRSTEEAARFAIAHGDRIELTVVLDRPSDELLDVINRYRPTIFDGYQTLTVDHGSLGLSRNAGINASGGEYVALCDADDLISFNAFDSSLMTARREGPSAVVTPEYLFGFGRNHDICRYADSEVVTPLRFLTLHPFNSRILARRELLLTVPFTDVPLGSGHAYEDWLLNCDLLASGARLVVAPGTILFHRRRLQSLSATATTISSRQIPPSRLFAPEVYLSATAAAMSRVAHSVTGSDEPAIPLADSSFLNTALCRELLYAANHIDPAISPGRYASSHWQATREFPVQAGVEYYRLCEAIGSADTITDIVFASPEMPVMRAERIRDALLTTASERAATRLLVLAESSGALAFWSAHQSDLPHDSVLLDVGDTGGILTQDDAEVLCLKLIQATAPSTRVHLGDSSFGRRFWLRFGALLADKCCVLHRMGHLTEEIDGRRFVVDEDFELISDARHTLSKIIAHHGHDIAADQALVGVEDDLWQLAPPPLGHGPQATSAAVPSAALLRYLEEFAADAPTG</sequence>
<dbReference type="Gene3D" id="3.90.550.10">
    <property type="entry name" value="Spore Coat Polysaccharide Biosynthesis Protein SpsA, Chain A"/>
    <property type="match status" value="1"/>
</dbReference>
<accession>A0A6J7FHG3</accession>
<dbReference type="EMBL" id="CAFBLP010000136">
    <property type="protein sequence ID" value="CAB4894896.1"/>
    <property type="molecule type" value="Genomic_DNA"/>
</dbReference>
<reference evidence="2" key="1">
    <citation type="submission" date="2020-05" db="EMBL/GenBank/DDBJ databases">
        <authorList>
            <person name="Chiriac C."/>
            <person name="Salcher M."/>
            <person name="Ghai R."/>
            <person name="Kavagutti S V."/>
        </authorList>
    </citation>
    <scope>NUCLEOTIDE SEQUENCE</scope>
</reference>
<name>A0A6J7FHG3_9ZZZZ</name>
<dbReference type="PANTHER" id="PTHR43685">
    <property type="entry name" value="GLYCOSYLTRANSFERASE"/>
    <property type="match status" value="1"/>
</dbReference>